<dbReference type="Proteomes" id="UP000190541">
    <property type="component" value="Unassembled WGS sequence"/>
</dbReference>
<evidence type="ECO:0000256" key="1">
    <source>
        <dbReference type="SAM" id="Phobius"/>
    </source>
</evidence>
<reference evidence="3 4" key="1">
    <citation type="submission" date="2017-02" db="EMBL/GenBank/DDBJ databases">
        <authorList>
            <person name="Peterson S.W."/>
        </authorList>
    </citation>
    <scope>NUCLEOTIDE SEQUENCE [LARGE SCALE GENOMIC DNA]</scope>
    <source>
        <strain evidence="3 4">DSM 22899</strain>
    </source>
</reference>
<sequence>RNGWCTFPGIFSSYYFKPKGESLYNQRVMKAIDRKFLDCPFYGVERMTAYLKMDLGYSVGEKRIRRLRSHIGPALMLGVPSISTTTTVVLVTPVFWSLQNFVSTKNN</sequence>
<dbReference type="STRING" id="623280.SAMN05660226_04177"/>
<gene>
    <name evidence="3" type="ORF">SAMN05660226_04177</name>
</gene>
<name>A0A1T5FT98_9SPHI</name>
<dbReference type="EMBL" id="FUYS01000022">
    <property type="protein sequence ID" value="SKB99317.1"/>
    <property type="molecule type" value="Genomic_DNA"/>
</dbReference>
<keyword evidence="1" id="KW-1133">Transmembrane helix</keyword>
<feature type="domain" description="HTH-like" evidence="2">
    <location>
        <begin position="25"/>
        <end position="68"/>
    </location>
</feature>
<dbReference type="OrthoDB" id="9815231at2"/>
<keyword evidence="1" id="KW-0472">Membrane</keyword>
<keyword evidence="1" id="KW-0812">Transmembrane</keyword>
<dbReference type="RefSeq" id="WP_139378805.1">
    <property type="nucleotide sequence ID" value="NZ_FUYS01000022.1"/>
</dbReference>
<organism evidence="3 4">
    <name type="scientific">Parapedobacter luteus</name>
    <dbReference type="NCBI Taxonomy" id="623280"/>
    <lineage>
        <taxon>Bacteria</taxon>
        <taxon>Pseudomonadati</taxon>
        <taxon>Bacteroidota</taxon>
        <taxon>Sphingobacteriia</taxon>
        <taxon>Sphingobacteriales</taxon>
        <taxon>Sphingobacteriaceae</taxon>
        <taxon>Parapedobacter</taxon>
    </lineage>
</organism>
<evidence type="ECO:0000313" key="3">
    <source>
        <dbReference type="EMBL" id="SKB99317.1"/>
    </source>
</evidence>
<evidence type="ECO:0000313" key="4">
    <source>
        <dbReference type="Proteomes" id="UP000190541"/>
    </source>
</evidence>
<dbReference type="InterPro" id="IPR025948">
    <property type="entry name" value="HTH-like_dom"/>
</dbReference>
<accession>A0A1T5FT98</accession>
<feature type="transmembrane region" description="Helical" evidence="1">
    <location>
        <begin position="71"/>
        <end position="96"/>
    </location>
</feature>
<dbReference type="AlphaFoldDB" id="A0A1T5FT98"/>
<dbReference type="Pfam" id="PF13276">
    <property type="entry name" value="HTH_21"/>
    <property type="match status" value="1"/>
</dbReference>
<feature type="non-terminal residue" evidence="3">
    <location>
        <position position="1"/>
    </location>
</feature>
<keyword evidence="4" id="KW-1185">Reference proteome</keyword>
<protein>
    <submittedName>
        <fullName evidence="3">HTH-like domain-containing protein</fullName>
    </submittedName>
</protein>
<proteinExistence type="predicted"/>
<evidence type="ECO:0000259" key="2">
    <source>
        <dbReference type="Pfam" id="PF13276"/>
    </source>
</evidence>